<evidence type="ECO:0000313" key="3">
    <source>
        <dbReference type="EMBL" id="SPK77513.1"/>
    </source>
</evidence>
<evidence type="ECO:0000313" key="2">
    <source>
        <dbReference type="EMBL" id="SPK77412.1"/>
    </source>
</evidence>
<geneLocation type="plasmid" evidence="1">
    <name>III</name>
</geneLocation>
<dbReference type="EMBL" id="LT991978">
    <property type="protein sequence ID" value="SPK77513.1"/>
    <property type="molecule type" value="Genomic_DNA"/>
</dbReference>
<evidence type="ECO:0000313" key="4">
    <source>
        <dbReference type="EMBL" id="SPK77580.1"/>
    </source>
</evidence>
<dbReference type="EMBL" id="LT991978">
    <property type="protein sequence ID" value="SPK77580.1"/>
    <property type="molecule type" value="Genomic_DNA"/>
</dbReference>
<protein>
    <submittedName>
        <fullName evidence="1">Uncharacterized protein</fullName>
    </submittedName>
</protein>
<evidence type="ECO:0000313" key="1">
    <source>
        <dbReference type="EMBL" id="SPK77026.1"/>
    </source>
</evidence>
<evidence type="ECO:0000313" key="5">
    <source>
        <dbReference type="Proteomes" id="UP000255505"/>
    </source>
</evidence>
<accession>A0A375IQT2</accession>
<name>A0A375IQT2_9BURK</name>
<dbReference type="Proteomes" id="UP000255505">
    <property type="component" value="Plasmid III"/>
</dbReference>
<proteinExistence type="predicted"/>
<dbReference type="AlphaFoldDB" id="A0A375IQT2"/>
<sequence>MNWHRANSPGWIIVLPLDWLGILVVLTDIAHQLAIQVLHRSEDASCDHIALNARKPVLDLIEPGRVGRRVVHVNVGVFAEEVAHALCLVTAHVIADDMDFLLRSLTGHNVSEEGHELLTGMAWRSLADHLPGCCIECSKQAERAVALVFKAMTLGTPWRQWQHSVLAIQGLDRRLLVHAEHRRMCGRVQIQPDHVCGLGFEVGIVGDHVPLQPVRTHAMFAPDALHGRDGHVPQFLGKLIAAPMRRAVRRLALERVVQNARFELFRRLQRCSSRVACVQARQPLGQKSIRPTRDETRVAPQPLNDRVARLAVFKHQDQLGSARVGCPNGSAASRRQQLFTLKLGQIHFSHAPDLTTNGVLFQ</sequence>
<gene>
    <name evidence="1" type="ORF">CT19425_P10007</name>
    <name evidence="2" type="ORF">CT19425_P30261</name>
    <name evidence="3" type="ORF">CT19425_P30362</name>
    <name evidence="4" type="ORF">CT19425_P50031</name>
</gene>
<dbReference type="EMBL" id="LT991978">
    <property type="protein sequence ID" value="SPK77026.1"/>
    <property type="molecule type" value="Genomic_DNA"/>
</dbReference>
<organism evidence="1 5">
    <name type="scientific">Cupriavidus taiwanensis</name>
    <dbReference type="NCBI Taxonomy" id="164546"/>
    <lineage>
        <taxon>Bacteria</taxon>
        <taxon>Pseudomonadati</taxon>
        <taxon>Pseudomonadota</taxon>
        <taxon>Betaproteobacteria</taxon>
        <taxon>Burkholderiales</taxon>
        <taxon>Burkholderiaceae</taxon>
        <taxon>Cupriavidus</taxon>
    </lineage>
</organism>
<reference evidence="1 5" key="1">
    <citation type="submission" date="2018-01" db="EMBL/GenBank/DDBJ databases">
        <authorList>
            <person name="Gaut B.S."/>
            <person name="Morton B.R."/>
            <person name="Clegg M.T."/>
            <person name="Duvall M.R."/>
        </authorList>
    </citation>
    <scope>NUCLEOTIDE SEQUENCE [LARGE SCALE GENOMIC DNA]</scope>
    <source>
        <strain evidence="1">Cupriavidus taiwanensis LMG 19425</strain>
        <plasmid evidence="5">Plasmid iii</plasmid>
    </source>
</reference>
<dbReference type="EMBL" id="LT991978">
    <property type="protein sequence ID" value="SPK77412.1"/>
    <property type="molecule type" value="Genomic_DNA"/>
</dbReference>
<keyword evidence="1" id="KW-0614">Plasmid</keyword>